<evidence type="ECO:0000256" key="1">
    <source>
        <dbReference type="ARBA" id="ARBA00001968"/>
    </source>
</evidence>
<dbReference type="HAMAP" id="MF_00528">
    <property type="entry name" value="Maf"/>
    <property type="match status" value="1"/>
</dbReference>
<dbReference type="Proteomes" id="UP000278222">
    <property type="component" value="Unassembled WGS sequence"/>
</dbReference>
<evidence type="ECO:0000256" key="2">
    <source>
        <dbReference type="ARBA" id="ARBA00022801"/>
    </source>
</evidence>
<comment type="subcellular location">
    <subcellularLocation>
        <location evidence="4">Cytoplasm</location>
    </subcellularLocation>
</comment>
<keyword evidence="2 4" id="KW-0378">Hydrolase</keyword>
<reference evidence="5 6" key="1">
    <citation type="submission" date="2018-11" db="EMBL/GenBank/DDBJ databases">
        <title>Genomic Encyclopedia of Type Strains, Phase IV (KMG-IV): sequencing the most valuable type-strain genomes for metagenomic binning, comparative biology and taxonomic classification.</title>
        <authorList>
            <person name="Goeker M."/>
        </authorList>
    </citation>
    <scope>NUCLEOTIDE SEQUENCE [LARGE SCALE GENOMIC DNA]</scope>
    <source>
        <strain evidence="5 6">DSM 5900</strain>
    </source>
</reference>
<dbReference type="Gene3D" id="3.90.950.10">
    <property type="match status" value="1"/>
</dbReference>
<protein>
    <recommendedName>
        <fullName evidence="4">Nucleoside triphosphate pyrophosphatase</fullName>
        <ecNumber evidence="4">3.6.1.9</ecNumber>
    </recommendedName>
    <alternativeName>
        <fullName evidence="4">Nucleotide pyrophosphatase</fullName>
        <shortName evidence="4">Nucleotide PPase</shortName>
    </alternativeName>
</protein>
<dbReference type="EC" id="3.6.1.9" evidence="4"/>
<dbReference type="GO" id="GO:0047429">
    <property type="term" value="F:nucleoside triphosphate diphosphatase activity"/>
    <property type="evidence" value="ECO:0007669"/>
    <property type="project" value="UniProtKB-EC"/>
</dbReference>
<name>A0A3N1LD15_9PROT</name>
<dbReference type="InterPro" id="IPR029001">
    <property type="entry name" value="ITPase-like_fam"/>
</dbReference>
<accession>A0A3N1LD15</accession>
<dbReference type="AlphaFoldDB" id="A0A3N1LD15"/>
<dbReference type="SUPFAM" id="SSF52972">
    <property type="entry name" value="ITPase-like"/>
    <property type="match status" value="1"/>
</dbReference>
<proteinExistence type="inferred from homology"/>
<evidence type="ECO:0000313" key="5">
    <source>
        <dbReference type="EMBL" id="ROP90961.1"/>
    </source>
</evidence>
<comment type="catalytic activity">
    <reaction evidence="4">
        <text>a 2'-deoxyribonucleoside 5'-triphosphate + H2O = a 2'-deoxyribonucleoside 5'-phosphate + diphosphate + H(+)</text>
        <dbReference type="Rhea" id="RHEA:44644"/>
        <dbReference type="ChEBI" id="CHEBI:15377"/>
        <dbReference type="ChEBI" id="CHEBI:15378"/>
        <dbReference type="ChEBI" id="CHEBI:33019"/>
        <dbReference type="ChEBI" id="CHEBI:61560"/>
        <dbReference type="ChEBI" id="CHEBI:65317"/>
        <dbReference type="EC" id="3.6.1.9"/>
    </reaction>
</comment>
<dbReference type="OrthoDB" id="9813962at2"/>
<gene>
    <name evidence="5" type="ORF">EDC65_2821</name>
</gene>
<evidence type="ECO:0000256" key="4">
    <source>
        <dbReference type="HAMAP-Rule" id="MF_00528"/>
    </source>
</evidence>
<dbReference type="PANTHER" id="PTHR43213">
    <property type="entry name" value="BIFUNCTIONAL DTTP/UTP PYROPHOSPHATASE/METHYLTRANSFERASE PROTEIN-RELATED"/>
    <property type="match status" value="1"/>
</dbReference>
<keyword evidence="4" id="KW-0963">Cytoplasm</keyword>
<dbReference type="InterPro" id="IPR003697">
    <property type="entry name" value="Maf-like"/>
</dbReference>
<feature type="active site" description="Proton acceptor" evidence="4">
    <location>
        <position position="80"/>
    </location>
</feature>
<dbReference type="EMBL" id="RJKX01000014">
    <property type="protein sequence ID" value="ROP90961.1"/>
    <property type="molecule type" value="Genomic_DNA"/>
</dbReference>
<dbReference type="PANTHER" id="PTHR43213:SF5">
    <property type="entry name" value="BIFUNCTIONAL DTTP_UTP PYROPHOSPHATASE_METHYLTRANSFERASE PROTEIN-RELATED"/>
    <property type="match status" value="1"/>
</dbReference>
<dbReference type="GO" id="GO:0005737">
    <property type="term" value="C:cytoplasm"/>
    <property type="evidence" value="ECO:0007669"/>
    <property type="project" value="UniProtKB-SubCell"/>
</dbReference>
<comment type="function">
    <text evidence="4">Nucleoside triphosphate pyrophosphatase. May have a dual role in cell division arrest and in preventing the incorporation of modified nucleotides into cellular nucleic acids.</text>
</comment>
<organism evidence="5 6">
    <name type="scientific">Stella humosa</name>
    <dbReference type="NCBI Taxonomy" id="94"/>
    <lineage>
        <taxon>Bacteria</taxon>
        <taxon>Pseudomonadati</taxon>
        <taxon>Pseudomonadota</taxon>
        <taxon>Alphaproteobacteria</taxon>
        <taxon>Rhodospirillales</taxon>
        <taxon>Stellaceae</taxon>
        <taxon>Stella</taxon>
    </lineage>
</organism>
<dbReference type="PIRSF" id="PIRSF006305">
    <property type="entry name" value="Maf"/>
    <property type="match status" value="1"/>
</dbReference>
<comment type="caution">
    <text evidence="4">Lacks conserved residue(s) required for the propagation of feature annotation.</text>
</comment>
<comment type="catalytic activity">
    <reaction evidence="4">
        <text>a ribonucleoside 5'-triphosphate + H2O = a ribonucleoside 5'-phosphate + diphosphate + H(+)</text>
        <dbReference type="Rhea" id="RHEA:23996"/>
        <dbReference type="ChEBI" id="CHEBI:15377"/>
        <dbReference type="ChEBI" id="CHEBI:15378"/>
        <dbReference type="ChEBI" id="CHEBI:33019"/>
        <dbReference type="ChEBI" id="CHEBI:58043"/>
        <dbReference type="ChEBI" id="CHEBI:61557"/>
        <dbReference type="EC" id="3.6.1.9"/>
    </reaction>
</comment>
<dbReference type="Pfam" id="PF02545">
    <property type="entry name" value="Maf"/>
    <property type="match status" value="1"/>
</dbReference>
<evidence type="ECO:0000313" key="6">
    <source>
        <dbReference type="Proteomes" id="UP000278222"/>
    </source>
</evidence>
<keyword evidence="3 4" id="KW-0546">Nucleotide metabolism</keyword>
<keyword evidence="6" id="KW-1185">Reference proteome</keyword>
<sequence>MTMPEAPPLVLASASPTRGQLLAAAGVPFSTVVSAVDEDEIKHSMRAAGADSATTADALAEAKAMRVSRKVPGALVIGADQILDCAGVWFDKPPDLDHARAHLVALRGREHRLATAVCVVRDGQRLWHHREAPRLTMRAFSDAFLDAYIALEGRAMLVSVGGYRLEGPGVQLFSTIAGDHSAILGLPLLPLLEFLRGHGVVER</sequence>
<comment type="similarity">
    <text evidence="4">Belongs to the Maf family.</text>
</comment>
<dbReference type="GO" id="GO:0009117">
    <property type="term" value="P:nucleotide metabolic process"/>
    <property type="evidence" value="ECO:0007669"/>
    <property type="project" value="UniProtKB-KW"/>
</dbReference>
<comment type="caution">
    <text evidence="5">The sequence shown here is derived from an EMBL/GenBank/DDBJ whole genome shotgun (WGS) entry which is preliminary data.</text>
</comment>
<comment type="cofactor">
    <cofactor evidence="1 4">
        <name>a divalent metal cation</name>
        <dbReference type="ChEBI" id="CHEBI:60240"/>
    </cofactor>
</comment>
<evidence type="ECO:0000256" key="3">
    <source>
        <dbReference type="ARBA" id="ARBA00023080"/>
    </source>
</evidence>
<dbReference type="CDD" id="cd00555">
    <property type="entry name" value="Maf"/>
    <property type="match status" value="1"/>
</dbReference>